<dbReference type="EMBL" id="BMBA01000003">
    <property type="protein sequence ID" value="GFZ32573.1"/>
    <property type="molecule type" value="Genomic_DNA"/>
</dbReference>
<comment type="caution">
    <text evidence="2">The sequence shown here is derived from an EMBL/GenBank/DDBJ whole genome shotgun (WGS) entry which is preliminary data.</text>
</comment>
<evidence type="ECO:0000313" key="2">
    <source>
        <dbReference type="EMBL" id="GFZ32573.1"/>
    </source>
</evidence>
<dbReference type="RefSeq" id="WP_206870855.1">
    <property type="nucleotide sequence ID" value="NZ_BMBA01000003.1"/>
</dbReference>
<keyword evidence="1" id="KW-0812">Transmembrane</keyword>
<dbReference type="Pfam" id="PF10990">
    <property type="entry name" value="DUF2809"/>
    <property type="match status" value="1"/>
</dbReference>
<name>A0ABQ1ECM5_9CLOT</name>
<feature type="transmembrane region" description="Helical" evidence="1">
    <location>
        <begin position="32"/>
        <end position="51"/>
    </location>
</feature>
<gene>
    <name evidence="2" type="ORF">CSC2_30990</name>
</gene>
<protein>
    <submittedName>
        <fullName evidence="2">Membrane protein</fullName>
    </submittedName>
</protein>
<dbReference type="Proteomes" id="UP000663802">
    <property type="component" value="Unassembled WGS sequence"/>
</dbReference>
<dbReference type="InterPro" id="IPR021257">
    <property type="entry name" value="DUF2809"/>
</dbReference>
<accession>A0ABQ1ECM5</accession>
<organism evidence="2 3">
    <name type="scientific">Clostridium zeae</name>
    <dbReference type="NCBI Taxonomy" id="2759022"/>
    <lineage>
        <taxon>Bacteria</taxon>
        <taxon>Bacillati</taxon>
        <taxon>Bacillota</taxon>
        <taxon>Clostridia</taxon>
        <taxon>Eubacteriales</taxon>
        <taxon>Clostridiaceae</taxon>
        <taxon>Clostridium</taxon>
    </lineage>
</organism>
<feature type="transmembrane region" description="Helical" evidence="1">
    <location>
        <begin position="58"/>
        <end position="76"/>
    </location>
</feature>
<keyword evidence="3" id="KW-1185">Reference proteome</keyword>
<evidence type="ECO:0000256" key="1">
    <source>
        <dbReference type="SAM" id="Phobius"/>
    </source>
</evidence>
<feature type="transmembrane region" description="Helical" evidence="1">
    <location>
        <begin position="88"/>
        <end position="115"/>
    </location>
</feature>
<reference evidence="2 3" key="1">
    <citation type="journal article" date="2021" name="Int. J. Syst. Evol. Microbiol.">
        <title>Clostridium zeae sp. nov., isolated from corn silage.</title>
        <authorList>
            <person name="Kobayashi H."/>
            <person name="Tanizawa Y."/>
            <person name="Yagura M."/>
            <person name="Sakamoto M."/>
            <person name="Ohkuma M."/>
            <person name="Tohno M."/>
        </authorList>
    </citation>
    <scope>NUCLEOTIDE SEQUENCE [LARGE SCALE GENOMIC DNA]</scope>
    <source>
        <strain evidence="2 3">CSC2</strain>
    </source>
</reference>
<feature type="transmembrane region" description="Helical" evidence="1">
    <location>
        <begin position="7"/>
        <end position="26"/>
    </location>
</feature>
<evidence type="ECO:0000313" key="3">
    <source>
        <dbReference type="Proteomes" id="UP000663802"/>
    </source>
</evidence>
<proteinExistence type="predicted"/>
<keyword evidence="1" id="KW-1133">Transmembrane helix</keyword>
<sequence length="123" mass="14474">MKINIRYMLSFIILFMVETFIALYVHDAIIRPYIGDILVVILMYTFIRGIVKKKIRFLPVYLFLFASAVEIMQYFKVIDLLHLRSNRIASVVLGTSFDIKDILCYLAGSIILIMWERFIDKNV</sequence>
<keyword evidence="1" id="KW-0472">Membrane</keyword>